<keyword evidence="5" id="KW-1133">Transmembrane helix</keyword>
<evidence type="ECO:0000256" key="3">
    <source>
        <dbReference type="ARBA" id="ARBA00023157"/>
    </source>
</evidence>
<dbReference type="InterPro" id="IPR036116">
    <property type="entry name" value="FN3_sf"/>
</dbReference>
<dbReference type="Pfam" id="PF13927">
    <property type="entry name" value="Ig_3"/>
    <property type="match status" value="2"/>
</dbReference>
<feature type="domain" description="Ig-like" evidence="7">
    <location>
        <begin position="33"/>
        <end position="125"/>
    </location>
</feature>
<evidence type="ECO:0000313" key="10">
    <source>
        <dbReference type="Proteomes" id="UP000827092"/>
    </source>
</evidence>
<dbReference type="GO" id="GO:0016020">
    <property type="term" value="C:membrane"/>
    <property type="evidence" value="ECO:0007669"/>
    <property type="project" value="UniProtKB-SubCell"/>
</dbReference>
<name>A0AAV6UI90_9ARAC</name>
<proteinExistence type="predicted"/>
<dbReference type="InterPro" id="IPR013783">
    <property type="entry name" value="Ig-like_fold"/>
</dbReference>
<feature type="domain" description="Ig-like" evidence="7">
    <location>
        <begin position="449"/>
        <end position="511"/>
    </location>
</feature>
<feature type="region of interest" description="Disordered" evidence="4">
    <location>
        <begin position="673"/>
        <end position="706"/>
    </location>
</feature>
<dbReference type="SMART" id="SM00409">
    <property type="entry name" value="IG"/>
    <property type="match status" value="5"/>
</dbReference>
<feature type="domain" description="Ig-like" evidence="7">
    <location>
        <begin position="241"/>
        <end position="336"/>
    </location>
</feature>
<comment type="subcellular location">
    <subcellularLocation>
        <location evidence="1">Membrane</location>
        <topology evidence="1">Single-pass membrane protein</topology>
    </subcellularLocation>
</comment>
<dbReference type="Proteomes" id="UP000827092">
    <property type="component" value="Unassembled WGS sequence"/>
</dbReference>
<keyword evidence="5" id="KW-0812">Transmembrane</keyword>
<feature type="domain" description="Fibronectin type-III" evidence="8">
    <location>
        <begin position="533"/>
        <end position="627"/>
    </location>
</feature>
<feature type="compositionally biased region" description="Basic and acidic residues" evidence="4">
    <location>
        <begin position="674"/>
        <end position="689"/>
    </location>
</feature>
<dbReference type="PANTHER" id="PTHR23278:SF19">
    <property type="entry name" value="OBSCURIN"/>
    <property type="match status" value="1"/>
</dbReference>
<dbReference type="EMBL" id="JAFNEN010000395">
    <property type="protein sequence ID" value="KAG8183949.1"/>
    <property type="molecule type" value="Genomic_DNA"/>
</dbReference>
<evidence type="ECO:0000313" key="9">
    <source>
        <dbReference type="EMBL" id="KAG8183949.1"/>
    </source>
</evidence>
<evidence type="ECO:0000256" key="6">
    <source>
        <dbReference type="SAM" id="SignalP"/>
    </source>
</evidence>
<dbReference type="SUPFAM" id="SSF48726">
    <property type="entry name" value="Immunoglobulin"/>
    <property type="match status" value="5"/>
</dbReference>
<evidence type="ECO:0000259" key="7">
    <source>
        <dbReference type="PROSITE" id="PS50835"/>
    </source>
</evidence>
<dbReference type="Gene3D" id="2.60.40.10">
    <property type="entry name" value="Immunoglobulins"/>
    <property type="match status" value="6"/>
</dbReference>
<feature type="domain" description="Ig-like" evidence="7">
    <location>
        <begin position="349"/>
        <end position="427"/>
    </location>
</feature>
<dbReference type="InterPro" id="IPR003599">
    <property type="entry name" value="Ig_sub"/>
</dbReference>
<reference evidence="9 10" key="1">
    <citation type="journal article" date="2022" name="Nat. Ecol. Evol.">
        <title>A masculinizing supergene underlies an exaggerated male reproductive morph in a spider.</title>
        <authorList>
            <person name="Hendrickx F."/>
            <person name="De Corte Z."/>
            <person name="Sonet G."/>
            <person name="Van Belleghem S.M."/>
            <person name="Kostlbacher S."/>
            <person name="Vangestel C."/>
        </authorList>
    </citation>
    <scope>NUCLEOTIDE SEQUENCE [LARGE SCALE GENOMIC DNA]</scope>
    <source>
        <strain evidence="9">W744_W776</strain>
    </source>
</reference>
<gene>
    <name evidence="9" type="ORF">JTE90_005181</name>
</gene>
<evidence type="ECO:0000259" key="8">
    <source>
        <dbReference type="PROSITE" id="PS50853"/>
    </source>
</evidence>
<evidence type="ECO:0000256" key="4">
    <source>
        <dbReference type="SAM" id="MobiDB-lite"/>
    </source>
</evidence>
<dbReference type="InterPro" id="IPR007110">
    <property type="entry name" value="Ig-like_dom"/>
</dbReference>
<keyword evidence="2 5" id="KW-0472">Membrane</keyword>
<protein>
    <submittedName>
        <fullName evidence="9">Uncharacterized protein</fullName>
    </submittedName>
</protein>
<dbReference type="Pfam" id="PF08205">
    <property type="entry name" value="C2-set_2"/>
    <property type="match status" value="1"/>
</dbReference>
<evidence type="ECO:0000256" key="5">
    <source>
        <dbReference type="SAM" id="Phobius"/>
    </source>
</evidence>
<dbReference type="SMART" id="SM00408">
    <property type="entry name" value="IGc2"/>
    <property type="match status" value="3"/>
</dbReference>
<feature type="signal peptide" evidence="6">
    <location>
        <begin position="1"/>
        <end position="19"/>
    </location>
</feature>
<keyword evidence="10" id="KW-1185">Reference proteome</keyword>
<dbReference type="AlphaFoldDB" id="A0AAV6UI90"/>
<dbReference type="PROSITE" id="PS50835">
    <property type="entry name" value="IG_LIKE"/>
    <property type="match status" value="5"/>
</dbReference>
<accession>A0AAV6UI90</accession>
<feature type="transmembrane region" description="Helical" evidence="5">
    <location>
        <begin position="642"/>
        <end position="663"/>
    </location>
</feature>
<dbReference type="PANTHER" id="PTHR23278">
    <property type="entry name" value="SIDESTEP PROTEIN"/>
    <property type="match status" value="1"/>
</dbReference>
<comment type="caution">
    <text evidence="9">The sequence shown here is derived from an EMBL/GenBank/DDBJ whole genome shotgun (WGS) entry which is preliminary data.</text>
</comment>
<dbReference type="InterPro" id="IPR036179">
    <property type="entry name" value="Ig-like_dom_sf"/>
</dbReference>
<dbReference type="SUPFAM" id="SSF49265">
    <property type="entry name" value="Fibronectin type III"/>
    <property type="match status" value="1"/>
</dbReference>
<dbReference type="InterPro" id="IPR013162">
    <property type="entry name" value="CD80_C2-set"/>
</dbReference>
<sequence>MVAHYGLLVLKVFCVVVYSENIADPSLVTAIAGYSASIPCNLSTPLADDEASLILWYRSDLPNPIYTLDLRYGPTARHFPALELEGRAYFNVSVHPPLLMVDPVNGADEADYRCRVDLKRSRTLILHSRLDVIVPPGEPIIMDEHGQHLHDIIGPYDEGTTLRFICEVDGGDPPPEVSWWRGNNLVGGTFNSTGQTFVRNDMTLYNIQRRDWMAEFKCRASNTNQTMAKEASLQVDINLTPLEVKIVNPKKPMLAGEEQSIECETRGSRPKSLTSWWLEGEELPQFDTEDEIEDENITLSILKFTPGPEDDGKKLTCKSYNPILPKKVLEDQTTLDVQYLPILNLTLVPKVSEYGVKEGSDVYLECNLMANPGVYNFTWEFEERLLKLNTSFGIVILNHTLLLQKVRKEHQGKYRCYATNALGTGISNFLYLTVQFAPICKSPHPTYHGTSIEETVNLTCEVEASPRELEFQWHFNSSMEVDETRNWITETNASTLQYILKTEPGYGTFYCWGRNTIGTQKKPCVFKVIPAGPPEPLQDCKVTNRSSDSLSVGCNPGYNGSITQNFHLEVYNSVDESMTENVTNDDIPYFDVAGLSSSTSYVLVIYSSNAKGRSKSLAIVAATLSPARKRIAQEVQTSLNPIIGAIVGFALIFFIACIVIICVKKSRSKRKAYKKDGKTESEIEKKELEESQDASGKGPDIIPLSKDPEVFHLDGYMEDDHRVECIQKHDSPPTEYIRLKYMHTVL</sequence>
<dbReference type="InterPro" id="IPR003598">
    <property type="entry name" value="Ig_sub2"/>
</dbReference>
<keyword evidence="3" id="KW-1015">Disulfide bond</keyword>
<feature type="chain" id="PRO_5043876885" evidence="6">
    <location>
        <begin position="20"/>
        <end position="746"/>
    </location>
</feature>
<organism evidence="9 10">
    <name type="scientific">Oedothorax gibbosus</name>
    <dbReference type="NCBI Taxonomy" id="931172"/>
    <lineage>
        <taxon>Eukaryota</taxon>
        <taxon>Metazoa</taxon>
        <taxon>Ecdysozoa</taxon>
        <taxon>Arthropoda</taxon>
        <taxon>Chelicerata</taxon>
        <taxon>Arachnida</taxon>
        <taxon>Araneae</taxon>
        <taxon>Araneomorphae</taxon>
        <taxon>Entelegynae</taxon>
        <taxon>Araneoidea</taxon>
        <taxon>Linyphiidae</taxon>
        <taxon>Erigoninae</taxon>
        <taxon>Oedothorax</taxon>
    </lineage>
</organism>
<feature type="domain" description="Ig-like" evidence="7">
    <location>
        <begin position="139"/>
        <end position="234"/>
    </location>
</feature>
<dbReference type="InterPro" id="IPR003961">
    <property type="entry name" value="FN3_dom"/>
</dbReference>
<dbReference type="PROSITE" id="PS50853">
    <property type="entry name" value="FN3"/>
    <property type="match status" value="1"/>
</dbReference>
<keyword evidence="6" id="KW-0732">Signal</keyword>
<dbReference type="CDD" id="cd00063">
    <property type="entry name" value="FN3"/>
    <property type="match status" value="1"/>
</dbReference>
<evidence type="ECO:0000256" key="2">
    <source>
        <dbReference type="ARBA" id="ARBA00023136"/>
    </source>
</evidence>
<evidence type="ECO:0000256" key="1">
    <source>
        <dbReference type="ARBA" id="ARBA00004167"/>
    </source>
</evidence>